<feature type="domain" description="Chitin-binding type-1" evidence="5">
    <location>
        <begin position="597"/>
        <end position="641"/>
    </location>
</feature>
<dbReference type="EMBL" id="MCFH01000002">
    <property type="protein sequence ID" value="ORX59958.1"/>
    <property type="molecule type" value="Genomic_DNA"/>
</dbReference>
<comment type="caution">
    <text evidence="6">The sequence shown here is derived from an EMBL/GenBank/DDBJ whole genome shotgun (WGS) entry which is preliminary data.</text>
</comment>
<feature type="disulfide bond" evidence="3">
    <location>
        <begin position="756"/>
        <end position="768"/>
    </location>
</feature>
<dbReference type="PANTHER" id="PTHR47849">
    <property type="entry name" value="CHITIN-BINDING LECTIN 1"/>
    <property type="match status" value="1"/>
</dbReference>
<sequence>MIKLLLLIALNIALIYARTVKFSVIAFGTNVQVKIGSTKYTMTKTNSYDPVFTYTAGNLSSSSYSYKYIVDNKEESFTRTLSSTATTTHNEFFERKDTIKTLPEFNHPDKGTWKKSIGKTSLFDDSYIPTVHIYGTNAEKTFTEATSSYVSRVTFILKDDIIVLKNVACYPKNVSWPKFQFKLIGNQYAGDTSGVYNRYVLKFRDNNEDPTFFRQKLYSDIMDTIGVPTIQTIFARVYVNNKPVGLYVLQEEAASESFARACFHGDNNGKLKITNINKLGHPLDCSTGADIAYGDGVSYSAFQPYNKTRYDNSRIKLLAKALYDLDINNETAVSNFDKQWFDINSFLKAVAMEYLTGHWDSYLFYSTNYAMYDNPDESDESNKRYKFYFICQDWDNTFGINLDDSYIHCAVDEFLNYSYKNYVNAKWGVDSYDAPRRYVFDKLLSNKNIKKKFENILTDIVKYIMNPTSFEPRLSAFVERFKDEVKFSYTTTPWRTGTEKIKWDMGDFERNLNYKGRHGVEFGLREFVCKRAKGINSEFSLGLKIDCSAYESPKECGPGYGYCHDNKCCSPYGWCGTTTAHCGTGCQSGYGLCTNTNGKCGPNNGNAKCPSGQCCSSKGYCGTTSAYCGTGCQSEFGTCSTSTSTSTKCGPNNGNAKCPSGQCCSSKGYCGTTSAYCGTGCQSEFGTCSTSTSTSTKCGPNNGNAKCPSGQCCSSKGYCGTTSAYCGTGCQANFGTCSSVISTNGKCGPKNGNTVCPSDQCCSSKGYCGTTKAYCGTGCQASFGKCYPTSTNSKCGAKNGNTVCPSGQCCSSKGYCGTTSAYCGTGCQANFGTCSASTSTSTKCGPNNGNAKCPSGQCCSSKGYCGTTVAYCGAGCQSGFGTCYAASTNGYCGAKNGNTVCPTGECCSTFGYCGKSTDFCVTYCQSGFGAC</sequence>
<feature type="disulfide bond" evidence="3">
    <location>
        <begin position="649"/>
        <end position="664"/>
    </location>
</feature>
<feature type="disulfide bond" evidence="3">
    <location>
        <begin position="698"/>
        <end position="713"/>
    </location>
</feature>
<feature type="domain" description="Chitin-binding type-1" evidence="5">
    <location>
        <begin position="553"/>
        <end position="595"/>
    </location>
</feature>
<dbReference type="AlphaFoldDB" id="A0A1Y1VM20"/>
<dbReference type="InterPro" id="IPR001002">
    <property type="entry name" value="Chitin-bd_1"/>
</dbReference>
<feature type="domain" description="Chitin-binding type-1" evidence="5">
    <location>
        <begin position="841"/>
        <end position="885"/>
    </location>
</feature>
<feature type="disulfide bond" evidence="3">
    <location>
        <begin position="892"/>
        <end position="907"/>
    </location>
</feature>
<evidence type="ECO:0000313" key="7">
    <source>
        <dbReference type="Proteomes" id="UP000193719"/>
    </source>
</evidence>
<feature type="disulfide bond" evidence="3">
    <location>
        <begin position="600"/>
        <end position="615"/>
    </location>
</feature>
<feature type="disulfide bond" evidence="3">
    <location>
        <begin position="844"/>
        <end position="859"/>
    </location>
</feature>
<dbReference type="Pfam" id="PF00187">
    <property type="entry name" value="Chitin_bind_1"/>
    <property type="match status" value="8"/>
</dbReference>
<evidence type="ECO:0000259" key="5">
    <source>
        <dbReference type="PROSITE" id="PS50941"/>
    </source>
</evidence>
<feature type="chain" id="PRO_5012078778" description="Chitin-binding type-1 domain-containing protein" evidence="4">
    <location>
        <begin position="18"/>
        <end position="931"/>
    </location>
</feature>
<feature type="domain" description="Chitin-binding type-1" evidence="5">
    <location>
        <begin position="792"/>
        <end position="836"/>
    </location>
</feature>
<name>A0A1Y1VM20_9FUNG</name>
<dbReference type="PROSITE" id="PS50941">
    <property type="entry name" value="CHIT_BIND_I_2"/>
    <property type="match status" value="8"/>
</dbReference>
<feature type="disulfide bond" evidence="3">
    <location>
        <begin position="614"/>
        <end position="628"/>
    </location>
</feature>
<reference evidence="6 7" key="1">
    <citation type="submission" date="2016-08" db="EMBL/GenBank/DDBJ databases">
        <title>Genomes of anaerobic fungi encode conserved fungal cellulosomes for biomass hydrolysis.</title>
        <authorList>
            <consortium name="DOE Joint Genome Institute"/>
            <person name="Haitjema C.H."/>
            <person name="Gilmore S.P."/>
            <person name="Henske J.K."/>
            <person name="Solomon K.V."/>
            <person name="De Groot R."/>
            <person name="Kuo A."/>
            <person name="Mondo S.J."/>
            <person name="Salamov A.A."/>
            <person name="Labutti K."/>
            <person name="Zhao Z."/>
            <person name="Chiniquy J."/>
            <person name="Barry K."/>
            <person name="Brewer H.M."/>
            <person name="Purvine S.O."/>
            <person name="Wright A.T."/>
            <person name="Boxma B."/>
            <person name="Van Alen T."/>
            <person name="Hackstein J.H."/>
            <person name="Baker S.E."/>
            <person name="Grigoriev I.V."/>
            <person name="O'Malley M.A."/>
        </authorList>
    </citation>
    <scope>NUCLEOTIDE SEQUENCE [LARGE SCALE GENOMIC DNA]</scope>
    <source>
        <strain evidence="7">finn</strain>
    </source>
</reference>
<dbReference type="OrthoDB" id="2387105at2759"/>
<feature type="domain" description="Chitin-binding type-1" evidence="5">
    <location>
        <begin position="695"/>
        <end position="739"/>
    </location>
</feature>
<feature type="disulfide bond" evidence="3">
    <location>
        <begin position="707"/>
        <end position="719"/>
    </location>
</feature>
<keyword evidence="1 3" id="KW-0147">Chitin-binding</keyword>
<feature type="disulfide bond" evidence="3">
    <location>
        <begin position="568"/>
        <end position="582"/>
    </location>
</feature>
<dbReference type="InterPro" id="IPR014867">
    <property type="entry name" value="Spore_coat_CotH_CotH2/3/7"/>
</dbReference>
<dbReference type="SUPFAM" id="SSF57016">
    <property type="entry name" value="Plant lectins/antimicrobial peptides"/>
    <property type="match status" value="8"/>
</dbReference>
<feature type="domain" description="Chitin-binding type-1" evidence="5">
    <location>
        <begin position="646"/>
        <end position="690"/>
    </location>
</feature>
<evidence type="ECO:0000256" key="2">
    <source>
        <dbReference type="ARBA" id="ARBA00023157"/>
    </source>
</evidence>
<dbReference type="InterPro" id="IPR018371">
    <property type="entry name" value="Chitin-binding_1_CS"/>
</dbReference>
<feature type="disulfide bond" evidence="3">
    <location>
        <begin position="809"/>
        <end position="823"/>
    </location>
</feature>
<dbReference type="InterPro" id="IPR036861">
    <property type="entry name" value="Endochitinase-like_sf"/>
</dbReference>
<dbReference type="Gene3D" id="3.30.60.10">
    <property type="entry name" value="Endochitinase-like"/>
    <property type="match status" value="8"/>
</dbReference>
<feature type="disulfide bond" evidence="3">
    <location>
        <begin position="858"/>
        <end position="872"/>
    </location>
</feature>
<evidence type="ECO:0000256" key="4">
    <source>
        <dbReference type="SAM" id="SignalP"/>
    </source>
</evidence>
<organism evidence="6 7">
    <name type="scientific">Piromyces finnis</name>
    <dbReference type="NCBI Taxonomy" id="1754191"/>
    <lineage>
        <taxon>Eukaryota</taxon>
        <taxon>Fungi</taxon>
        <taxon>Fungi incertae sedis</taxon>
        <taxon>Chytridiomycota</taxon>
        <taxon>Chytridiomycota incertae sedis</taxon>
        <taxon>Neocallimastigomycetes</taxon>
        <taxon>Neocallimastigales</taxon>
        <taxon>Neocallimastigaceae</taxon>
        <taxon>Piromyces</taxon>
    </lineage>
</organism>
<gene>
    <name evidence="6" type="ORF">BCR36DRAFT_408328</name>
</gene>
<feature type="disulfide bond" evidence="3">
    <location>
        <begin position="795"/>
        <end position="810"/>
    </location>
</feature>
<feature type="disulfide bond" evidence="3">
    <location>
        <begin position="804"/>
        <end position="816"/>
    </location>
</feature>
<feature type="signal peptide" evidence="4">
    <location>
        <begin position="1"/>
        <end position="17"/>
    </location>
</feature>
<feature type="disulfide bond" evidence="3">
    <location>
        <begin position="901"/>
        <end position="913"/>
    </location>
</feature>
<feature type="disulfide bond" evidence="3">
    <location>
        <begin position="609"/>
        <end position="621"/>
    </location>
</feature>
<feature type="disulfide bond" evidence="3">
    <location>
        <begin position="747"/>
        <end position="762"/>
    </location>
</feature>
<reference evidence="6 7" key="2">
    <citation type="submission" date="2016-08" db="EMBL/GenBank/DDBJ databases">
        <title>Pervasive Adenine N6-methylation of Active Genes in Fungi.</title>
        <authorList>
            <consortium name="DOE Joint Genome Institute"/>
            <person name="Mondo S.J."/>
            <person name="Dannebaum R.O."/>
            <person name="Kuo R.C."/>
            <person name="Labutti K."/>
            <person name="Haridas S."/>
            <person name="Kuo A."/>
            <person name="Salamov A."/>
            <person name="Ahrendt S.R."/>
            <person name="Lipzen A."/>
            <person name="Sullivan W."/>
            <person name="Andreopoulos W.B."/>
            <person name="Clum A."/>
            <person name="Lindquist E."/>
            <person name="Daum C."/>
            <person name="Ramamoorthy G.K."/>
            <person name="Gryganskyi A."/>
            <person name="Culley D."/>
            <person name="Magnuson J.K."/>
            <person name="James T.Y."/>
            <person name="O'Malley M.A."/>
            <person name="Stajich J.E."/>
            <person name="Spatafora J.W."/>
            <person name="Visel A."/>
            <person name="Grigoriev I.V."/>
        </authorList>
    </citation>
    <scope>NUCLEOTIDE SEQUENCE [LARGE SCALE GENOMIC DNA]</scope>
    <source>
        <strain evidence="7">finn</strain>
    </source>
</reference>
<feature type="disulfide bond" evidence="3">
    <location>
        <begin position="906"/>
        <end position="920"/>
    </location>
</feature>
<dbReference type="CDD" id="cd00035">
    <property type="entry name" value="ChtBD1"/>
    <property type="match status" value="7"/>
</dbReference>
<protein>
    <recommendedName>
        <fullName evidence="5">Chitin-binding type-1 domain-containing protein</fullName>
    </recommendedName>
</protein>
<accession>A0A1Y1VM20</accession>
<feature type="disulfide bond" evidence="3">
    <location>
        <begin position="761"/>
        <end position="775"/>
    </location>
</feature>
<feature type="domain" description="Chitin-binding type-1" evidence="5">
    <location>
        <begin position="744"/>
        <end position="788"/>
    </location>
</feature>
<keyword evidence="4" id="KW-0732">Signal</keyword>
<dbReference type="SMART" id="SM00270">
    <property type="entry name" value="ChtBD1"/>
    <property type="match status" value="8"/>
</dbReference>
<evidence type="ECO:0000256" key="1">
    <source>
        <dbReference type="ARBA" id="ARBA00022669"/>
    </source>
</evidence>
<evidence type="ECO:0000256" key="3">
    <source>
        <dbReference type="PROSITE-ProRule" id="PRU00261"/>
    </source>
</evidence>
<feature type="disulfide bond" evidence="3">
    <location>
        <begin position="853"/>
        <end position="865"/>
    </location>
</feature>
<feature type="disulfide bond" evidence="3">
    <location>
        <begin position="712"/>
        <end position="726"/>
    </location>
</feature>
<feature type="disulfide bond" evidence="3">
    <location>
        <begin position="658"/>
        <end position="670"/>
    </location>
</feature>
<evidence type="ECO:0000313" key="6">
    <source>
        <dbReference type="EMBL" id="ORX59958.1"/>
    </source>
</evidence>
<dbReference type="PROSITE" id="PS00026">
    <property type="entry name" value="CHIT_BIND_I_1"/>
    <property type="match status" value="4"/>
</dbReference>
<keyword evidence="2 3" id="KW-1015">Disulfide bond</keyword>
<proteinExistence type="predicted"/>
<feature type="disulfide bond" evidence="3">
    <location>
        <begin position="663"/>
        <end position="677"/>
    </location>
</feature>
<dbReference type="STRING" id="1754191.A0A1Y1VM20"/>
<comment type="caution">
    <text evidence="3">Lacks conserved residue(s) required for the propagation of feature annotation.</text>
</comment>
<feature type="disulfide bond" evidence="3">
    <location>
        <begin position="563"/>
        <end position="575"/>
    </location>
</feature>
<dbReference type="Pfam" id="PF08757">
    <property type="entry name" value="CotH"/>
    <property type="match status" value="1"/>
</dbReference>
<feature type="domain" description="Chitin-binding type-1" evidence="5">
    <location>
        <begin position="889"/>
        <end position="931"/>
    </location>
</feature>
<dbReference type="Proteomes" id="UP000193719">
    <property type="component" value="Unassembled WGS sequence"/>
</dbReference>
<keyword evidence="7" id="KW-1185">Reference proteome</keyword>
<dbReference type="GO" id="GO:0008061">
    <property type="term" value="F:chitin binding"/>
    <property type="evidence" value="ECO:0007669"/>
    <property type="project" value="UniProtKB-UniRule"/>
</dbReference>